<reference evidence="1 2" key="1">
    <citation type="submission" date="2020-09" db="EMBL/GenBank/DDBJ databases">
        <title>Characterization of Paenibacillus peoriae strain ZF390 with broad-spectrum antimicrobial activity as a potential biocontrol agent.</title>
        <authorList>
            <person name="Li L."/>
            <person name="Zhao Y."/>
            <person name="Li B."/>
            <person name="Xie X."/>
        </authorList>
    </citation>
    <scope>NUCLEOTIDE SEQUENCE [LARGE SCALE GENOMIC DNA]</scope>
    <source>
        <strain evidence="1 2">ZF390</strain>
    </source>
</reference>
<dbReference type="Proteomes" id="UP000516384">
    <property type="component" value="Chromosome"/>
</dbReference>
<name>A0A7H0Y3V8_9BACL</name>
<proteinExistence type="predicted"/>
<sequence length="45" mass="5179">MNDFQFQLDNLKFSSIIVISLLSVVVLPRERVGIIIELLLDRHAL</sequence>
<protein>
    <submittedName>
        <fullName evidence="1">Uncharacterized protein</fullName>
    </submittedName>
</protein>
<accession>A0A7H0Y3V8</accession>
<evidence type="ECO:0000313" key="1">
    <source>
        <dbReference type="EMBL" id="QNR65766.1"/>
    </source>
</evidence>
<organism evidence="1 2">
    <name type="scientific">Paenibacillus peoriae</name>
    <dbReference type="NCBI Taxonomy" id="59893"/>
    <lineage>
        <taxon>Bacteria</taxon>
        <taxon>Bacillati</taxon>
        <taxon>Bacillota</taxon>
        <taxon>Bacilli</taxon>
        <taxon>Bacillales</taxon>
        <taxon>Paenibacillaceae</taxon>
        <taxon>Paenibacillus</taxon>
    </lineage>
</organism>
<evidence type="ECO:0000313" key="2">
    <source>
        <dbReference type="Proteomes" id="UP000516384"/>
    </source>
</evidence>
<gene>
    <name evidence="1" type="ORF">IAQ67_18020</name>
</gene>
<dbReference type="AlphaFoldDB" id="A0A7H0Y3V8"/>
<dbReference type="RefSeq" id="WP_190297522.1">
    <property type="nucleotide sequence ID" value="NZ_CP061172.1"/>
</dbReference>
<dbReference type="EMBL" id="CP061172">
    <property type="protein sequence ID" value="QNR65766.1"/>
    <property type="molecule type" value="Genomic_DNA"/>
</dbReference>